<dbReference type="Proteomes" id="UP000229681">
    <property type="component" value="Unassembled WGS sequence"/>
</dbReference>
<evidence type="ECO:0000313" key="2">
    <source>
        <dbReference type="EMBL" id="PJF35435.1"/>
    </source>
</evidence>
<feature type="transmembrane region" description="Helical" evidence="1">
    <location>
        <begin position="151"/>
        <end position="175"/>
    </location>
</feature>
<feature type="transmembrane region" description="Helical" evidence="1">
    <location>
        <begin position="110"/>
        <end position="131"/>
    </location>
</feature>
<evidence type="ECO:0000256" key="1">
    <source>
        <dbReference type="SAM" id="Phobius"/>
    </source>
</evidence>
<keyword evidence="1" id="KW-0472">Membrane</keyword>
<feature type="transmembrane region" description="Helical" evidence="1">
    <location>
        <begin position="293"/>
        <end position="316"/>
    </location>
</feature>
<keyword evidence="1" id="KW-1133">Transmembrane helix</keyword>
<comment type="caution">
    <text evidence="2">The sequence shown here is derived from an EMBL/GenBank/DDBJ whole genome shotgun (WGS) entry which is preliminary data.</text>
</comment>
<feature type="transmembrane region" description="Helical" evidence="1">
    <location>
        <begin position="187"/>
        <end position="206"/>
    </location>
</feature>
<accession>A0A2M8PD03</accession>
<name>A0A2M8PD03_9CHLR</name>
<feature type="transmembrane region" description="Helical" evidence="1">
    <location>
        <begin position="55"/>
        <end position="77"/>
    </location>
</feature>
<evidence type="ECO:0008006" key="4">
    <source>
        <dbReference type="Google" id="ProtNLM"/>
    </source>
</evidence>
<evidence type="ECO:0000313" key="3">
    <source>
        <dbReference type="Proteomes" id="UP000229681"/>
    </source>
</evidence>
<reference evidence="2 3" key="1">
    <citation type="submission" date="2017-11" db="EMBL/GenBank/DDBJ databases">
        <title>Evolution of Phototrophy in the Chloroflexi Phylum Driven by Horizontal Gene Transfer.</title>
        <authorList>
            <person name="Ward L.M."/>
            <person name="Hemp J."/>
            <person name="Shih P.M."/>
            <person name="Mcglynn S.E."/>
            <person name="Fischer W."/>
        </authorList>
    </citation>
    <scope>NUCLEOTIDE SEQUENCE [LARGE SCALE GENOMIC DNA]</scope>
    <source>
        <strain evidence="2">JP3_13</strain>
    </source>
</reference>
<organism evidence="2 3">
    <name type="scientific">Candidatus Thermofonsia Clade 1 bacterium</name>
    <dbReference type="NCBI Taxonomy" id="2364210"/>
    <lineage>
        <taxon>Bacteria</taxon>
        <taxon>Bacillati</taxon>
        <taxon>Chloroflexota</taxon>
        <taxon>Candidatus Thermofontia</taxon>
        <taxon>Candidatus Thermofonsia Clade 1</taxon>
    </lineage>
</organism>
<feature type="transmembrane region" description="Helical" evidence="1">
    <location>
        <begin position="12"/>
        <end position="34"/>
    </location>
</feature>
<keyword evidence="1" id="KW-0812">Transmembrane</keyword>
<protein>
    <recommendedName>
        <fullName evidence="4">Glycosyltransferase RgtA/B/C/D-like domain-containing protein</fullName>
    </recommendedName>
</protein>
<sequence length="545" mass="59260">MAERPTRRLDLTPLAVALGALMIGIASAGFFVNLPDDRLILARYAAQLRAIGELVFNRGEPVLLLAAPLPILLQALLGPELLFGLSLALGAICLYALGAFAALTQAFRLLAAGIFALAYPLWIGAGTPYPLMTALMLLGLLSAQHGLWRWAGLAFAAAALCGLEALALFALMALYAATQGAAQRFTATFGAALGAAFLALCWHYNFDLRFMEGLLTFRRAAPPAEDLLSLPILALLIAAAAPIWWQARHEPFAALLGAWIGLYLGILGGLFRFEGGYTYAPIVPAAALLAGRLFQRAPIMSVVGVGVTVSACVIALSDSMPARALPQRWPDLPEAQRVAVPRKDALFYQAWRLDQQLIALDGTLQPELRRFLERGDLHSALVLYAPDLLNLAFADDDWRYTDAFAALNYLPYQSERSFRRQSEIAPFSARLYRPDRAFSPDLYLRTIALAVPQSDRMPVLRLCLRWQVERPASRPIAVEIALGTSNRRVEFPAAVFAAGSFETYHALAMPAEIAQGSKAPLRIRVIVNNGTLGELVLESLETLLN</sequence>
<feature type="transmembrane region" description="Helical" evidence="1">
    <location>
        <begin position="83"/>
        <end position="103"/>
    </location>
</feature>
<gene>
    <name evidence="2" type="ORF">CUN49_10565</name>
</gene>
<proteinExistence type="predicted"/>
<dbReference type="AlphaFoldDB" id="A0A2M8PD03"/>
<feature type="transmembrane region" description="Helical" evidence="1">
    <location>
        <begin position="252"/>
        <end position="273"/>
    </location>
</feature>
<dbReference type="EMBL" id="PGTM01000156">
    <property type="protein sequence ID" value="PJF35435.1"/>
    <property type="molecule type" value="Genomic_DNA"/>
</dbReference>
<feature type="transmembrane region" description="Helical" evidence="1">
    <location>
        <begin position="226"/>
        <end position="245"/>
    </location>
</feature>